<dbReference type="EMBL" id="QTSX02007385">
    <property type="protein sequence ID" value="KAJ9048513.1"/>
    <property type="molecule type" value="Genomic_DNA"/>
</dbReference>
<protein>
    <submittedName>
        <fullName evidence="1">Uncharacterized protein</fullName>
    </submittedName>
</protein>
<gene>
    <name evidence="1" type="ORF">DSO57_1034377</name>
</gene>
<evidence type="ECO:0000313" key="2">
    <source>
        <dbReference type="Proteomes" id="UP001165960"/>
    </source>
</evidence>
<organism evidence="1 2">
    <name type="scientific">Entomophthora muscae</name>
    <dbReference type="NCBI Taxonomy" id="34485"/>
    <lineage>
        <taxon>Eukaryota</taxon>
        <taxon>Fungi</taxon>
        <taxon>Fungi incertae sedis</taxon>
        <taxon>Zoopagomycota</taxon>
        <taxon>Entomophthoromycotina</taxon>
        <taxon>Entomophthoromycetes</taxon>
        <taxon>Entomophthorales</taxon>
        <taxon>Entomophthoraceae</taxon>
        <taxon>Entomophthora</taxon>
    </lineage>
</organism>
<sequence length="228" mass="25038">MPLSSEIRFDDQVVIIIDGDSGMGKALAILYGLRGANVVVNAGCNDLPQKMKAVDQVVDEILSDGGSAVPSYDPMNSPEKIIETAMSNFGGIDVLVCDYGSSDRIAYASENWEETCETGYYQVQRLVLSCWPYFKQQRYGRIVLATTGDGVVGPLIKPSYVASKMGIVGLSQDLAKQGRADNILCNAYLTGPSMLLTRKDFSLLPGQWTRDVRSTCTFYFFPHCRTML</sequence>
<proteinExistence type="predicted"/>
<comment type="caution">
    <text evidence="1">The sequence shown here is derived from an EMBL/GenBank/DDBJ whole genome shotgun (WGS) entry which is preliminary data.</text>
</comment>
<keyword evidence="2" id="KW-1185">Reference proteome</keyword>
<accession>A0ACC2REK9</accession>
<dbReference type="Proteomes" id="UP001165960">
    <property type="component" value="Unassembled WGS sequence"/>
</dbReference>
<reference evidence="1" key="1">
    <citation type="submission" date="2022-04" db="EMBL/GenBank/DDBJ databases">
        <title>Genome of the entomopathogenic fungus Entomophthora muscae.</title>
        <authorList>
            <person name="Elya C."/>
            <person name="Lovett B.R."/>
            <person name="Lee E."/>
            <person name="Macias A.M."/>
            <person name="Hajek A.E."/>
            <person name="De Bivort B.L."/>
            <person name="Kasson M.T."/>
            <person name="De Fine Licht H.H."/>
            <person name="Stajich J.E."/>
        </authorList>
    </citation>
    <scope>NUCLEOTIDE SEQUENCE</scope>
    <source>
        <strain evidence="1">Berkeley</strain>
    </source>
</reference>
<name>A0ACC2REK9_9FUNG</name>
<evidence type="ECO:0000313" key="1">
    <source>
        <dbReference type="EMBL" id="KAJ9048513.1"/>
    </source>
</evidence>